<proteinExistence type="predicted"/>
<dbReference type="SUPFAM" id="SSF58104">
    <property type="entry name" value="Methyl-accepting chemotaxis protein (MCP) signaling domain"/>
    <property type="match status" value="1"/>
</dbReference>
<dbReference type="RefSeq" id="WP_225564082.1">
    <property type="nucleotide sequence ID" value="NZ_JAIXCQ010000001.1"/>
</dbReference>
<dbReference type="SMART" id="SM00304">
    <property type="entry name" value="HAMP"/>
    <property type="match status" value="1"/>
</dbReference>
<feature type="transmembrane region" description="Helical" evidence="3">
    <location>
        <begin position="21"/>
        <end position="42"/>
    </location>
</feature>
<evidence type="ECO:0000256" key="2">
    <source>
        <dbReference type="ARBA" id="ARBA00022989"/>
    </source>
</evidence>
<dbReference type="CDD" id="cd06225">
    <property type="entry name" value="HAMP"/>
    <property type="match status" value="1"/>
</dbReference>
<feature type="non-terminal residue" evidence="5">
    <location>
        <position position="352"/>
    </location>
</feature>
<name>A0ABS7ZBQ6_9MICO</name>
<dbReference type="PANTHER" id="PTHR32089:SF112">
    <property type="entry name" value="LYSOZYME-LIKE PROTEIN-RELATED"/>
    <property type="match status" value="1"/>
</dbReference>
<gene>
    <name evidence="5" type="ORF">LEP48_03075</name>
</gene>
<dbReference type="Proteomes" id="UP001319870">
    <property type="component" value="Unassembled WGS sequence"/>
</dbReference>
<evidence type="ECO:0000313" key="5">
    <source>
        <dbReference type="EMBL" id="MCA5892333.1"/>
    </source>
</evidence>
<evidence type="ECO:0000256" key="1">
    <source>
        <dbReference type="ARBA" id="ARBA00022692"/>
    </source>
</evidence>
<comment type="caution">
    <text evidence="5">The sequence shown here is derived from an EMBL/GenBank/DDBJ whole genome shotgun (WGS) entry which is preliminary data.</text>
</comment>
<organism evidence="5 6">
    <name type="scientific">Isoptericola luteus</name>
    <dbReference type="NCBI Taxonomy" id="2879484"/>
    <lineage>
        <taxon>Bacteria</taxon>
        <taxon>Bacillati</taxon>
        <taxon>Actinomycetota</taxon>
        <taxon>Actinomycetes</taxon>
        <taxon>Micrococcales</taxon>
        <taxon>Promicromonosporaceae</taxon>
        <taxon>Isoptericola</taxon>
    </lineage>
</organism>
<dbReference type="Gene3D" id="1.10.287.950">
    <property type="entry name" value="Methyl-accepting chemotaxis protein"/>
    <property type="match status" value="1"/>
</dbReference>
<keyword evidence="2 3" id="KW-1133">Transmembrane helix</keyword>
<accession>A0ABS7ZBQ6</accession>
<evidence type="ECO:0000256" key="3">
    <source>
        <dbReference type="SAM" id="Phobius"/>
    </source>
</evidence>
<dbReference type="EMBL" id="JAIXCQ010000001">
    <property type="protein sequence ID" value="MCA5892333.1"/>
    <property type="molecule type" value="Genomic_DNA"/>
</dbReference>
<keyword evidence="6" id="KW-1185">Reference proteome</keyword>
<feature type="transmembrane region" description="Helical" evidence="3">
    <location>
        <begin position="198"/>
        <end position="220"/>
    </location>
</feature>
<dbReference type="PANTHER" id="PTHR32089">
    <property type="entry name" value="METHYL-ACCEPTING CHEMOTAXIS PROTEIN MCPB"/>
    <property type="match status" value="1"/>
</dbReference>
<keyword evidence="3" id="KW-0472">Membrane</keyword>
<evidence type="ECO:0000259" key="4">
    <source>
        <dbReference type="PROSITE" id="PS50885"/>
    </source>
</evidence>
<dbReference type="PROSITE" id="PS50885">
    <property type="entry name" value="HAMP"/>
    <property type="match status" value="1"/>
</dbReference>
<dbReference type="Pfam" id="PF00672">
    <property type="entry name" value="HAMP"/>
    <property type="match status" value="1"/>
</dbReference>
<evidence type="ECO:0000313" key="6">
    <source>
        <dbReference type="Proteomes" id="UP001319870"/>
    </source>
</evidence>
<reference evidence="5 6" key="1">
    <citation type="submission" date="2021-09" db="EMBL/GenBank/DDBJ databases">
        <title>Isoptericola luteus sp. nov., a novel bacterium isolated from Harbin, the capital city of Heilongjiang province.</title>
        <authorList>
            <person name="Li J."/>
        </authorList>
    </citation>
    <scope>NUCLEOTIDE SEQUENCE [LARGE SCALE GENOMIC DNA]</scope>
    <source>
        <strain evidence="5 6">NEAU-Y5</strain>
    </source>
</reference>
<dbReference type="InterPro" id="IPR003660">
    <property type="entry name" value="HAMP_dom"/>
</dbReference>
<sequence length="352" mass="36643">MSTIPTPGARRRRFADFSVRTKILTALGVLAVVLVLIVGFAVQSLRATSADTASVADVANSLLRSNAMVDHDTQEAWRLTYQYDIVEGEARAATVEQMAETDARVAEQIAAIDATLDAAGVQEPNWVEFKSSWAQWLEFRDSTLMPAVDASDVTAEIQSANDEIIASYRVALTASGDGVYAYLDTVADDAAAEASQTLMLMIVFAAGGLLLSVVVGVRVANSIRRSARQVQHSLGALAAGDLTVHPDVDSDDELGQMARALGSAQDNLRGIIAEVAGTSEAVAAATAQLSATGAQFSAGSEETAAQSGVVASAAEQVSQNVQTVAAGAEQMGASIREIAQNSNEAAKVANRA</sequence>
<feature type="domain" description="HAMP" evidence="4">
    <location>
        <begin position="221"/>
        <end position="273"/>
    </location>
</feature>
<keyword evidence="1 3" id="KW-0812">Transmembrane</keyword>
<protein>
    <submittedName>
        <fullName evidence="5">Methyl-accepting chemotaxis protein</fullName>
    </submittedName>
</protein>